<protein>
    <recommendedName>
        <fullName evidence="3">DUF1570 domain-containing protein</fullName>
    </recommendedName>
</protein>
<dbReference type="Proteomes" id="UP000609651">
    <property type="component" value="Unassembled WGS sequence"/>
</dbReference>
<accession>A0ABX1VIH9</accession>
<dbReference type="PROSITE" id="PS51257">
    <property type="entry name" value="PROKAR_LIPOPROTEIN"/>
    <property type="match status" value="1"/>
</dbReference>
<comment type="caution">
    <text evidence="1">The sequence shown here is derived from an EMBL/GenBank/DDBJ whole genome shotgun (WGS) entry which is preliminary data.</text>
</comment>
<reference evidence="1 2" key="1">
    <citation type="journal article" date="2020" name="Syst. Appl. Microbiol.">
        <title>Alienimonas chondri sp. nov., a novel planctomycete isolated from the biofilm of the red alga Chondrus crispus.</title>
        <authorList>
            <person name="Vitorino I."/>
            <person name="Albuquerque L."/>
            <person name="Wiegand S."/>
            <person name="Kallscheuer N."/>
            <person name="da Costa M.S."/>
            <person name="Lobo-da-Cunha A."/>
            <person name="Jogler C."/>
            <person name="Lage O.M."/>
        </authorList>
    </citation>
    <scope>NUCLEOTIDE SEQUENCE [LARGE SCALE GENOMIC DNA]</scope>
    <source>
        <strain evidence="1 2">LzC2</strain>
    </source>
</reference>
<dbReference type="RefSeq" id="WP_171189803.1">
    <property type="nucleotide sequence ID" value="NZ_WTPX01000226.1"/>
</dbReference>
<gene>
    <name evidence="1" type="ORF">LzC2_40070</name>
</gene>
<dbReference type="EMBL" id="WTPX01000226">
    <property type="protein sequence ID" value="NNJ27896.1"/>
    <property type="molecule type" value="Genomic_DNA"/>
</dbReference>
<evidence type="ECO:0008006" key="3">
    <source>
        <dbReference type="Google" id="ProtNLM"/>
    </source>
</evidence>
<sequence>MTASPRRSAALVRNAGARLALCGVLGYTALLCGCASLTGASDATSKLADSGLAPLTGPPMPNQHSVRVGNLIVKSDDELSPGDPLIADLDRLRRNVTAALALPEATKDVTVYLFADEPAYRTFLEYRHPGLPPRRAYFVGTGTALHVYTFLGERTAEDLRHETVHGLLHASLPGVPLWLDEGLAEYFETPTPGAANGDYPELLARAVASGWRPDLARLESMDDFAALTRQDYAESWAWVHLMMTGDRTVMRDHLASLGPGGSSPVSLTARLAADRPSAPGPLLTAHVATLLGAGVLHAGG</sequence>
<organism evidence="1 2">
    <name type="scientific">Alienimonas chondri</name>
    <dbReference type="NCBI Taxonomy" id="2681879"/>
    <lineage>
        <taxon>Bacteria</taxon>
        <taxon>Pseudomonadati</taxon>
        <taxon>Planctomycetota</taxon>
        <taxon>Planctomycetia</taxon>
        <taxon>Planctomycetales</taxon>
        <taxon>Planctomycetaceae</taxon>
        <taxon>Alienimonas</taxon>
    </lineage>
</organism>
<keyword evidence="2" id="KW-1185">Reference proteome</keyword>
<evidence type="ECO:0000313" key="1">
    <source>
        <dbReference type="EMBL" id="NNJ27896.1"/>
    </source>
</evidence>
<evidence type="ECO:0000313" key="2">
    <source>
        <dbReference type="Proteomes" id="UP000609651"/>
    </source>
</evidence>
<name>A0ABX1VIH9_9PLAN</name>
<proteinExistence type="predicted"/>